<evidence type="ECO:0000259" key="3">
    <source>
        <dbReference type="Pfam" id="PF13229"/>
    </source>
</evidence>
<gene>
    <name evidence="4" type="ORF">POL58_48955</name>
</gene>
<keyword evidence="2" id="KW-0732">Signal</keyword>
<dbReference type="SUPFAM" id="SSF51126">
    <property type="entry name" value="Pectin lyase-like"/>
    <property type="match status" value="1"/>
</dbReference>
<feature type="chain" id="PRO_5045997133" evidence="2">
    <location>
        <begin position="25"/>
        <end position="431"/>
    </location>
</feature>
<feature type="domain" description="Right handed beta helix" evidence="3">
    <location>
        <begin position="217"/>
        <end position="351"/>
    </location>
</feature>
<protein>
    <submittedName>
        <fullName evidence="4">Right-handed parallel beta-helix repeat-containing protein</fullName>
    </submittedName>
</protein>
<organism evidence="4 5">
    <name type="scientific">Nannocystis radixulma</name>
    <dbReference type="NCBI Taxonomy" id="2995305"/>
    <lineage>
        <taxon>Bacteria</taxon>
        <taxon>Pseudomonadati</taxon>
        <taxon>Myxococcota</taxon>
        <taxon>Polyangia</taxon>
        <taxon>Nannocystales</taxon>
        <taxon>Nannocystaceae</taxon>
        <taxon>Nannocystis</taxon>
    </lineage>
</organism>
<feature type="compositionally biased region" description="Low complexity" evidence="1">
    <location>
        <begin position="76"/>
        <end position="103"/>
    </location>
</feature>
<dbReference type="InterPro" id="IPR011050">
    <property type="entry name" value="Pectin_lyase_fold/virulence"/>
</dbReference>
<sequence length="431" mass="45837">MSTPSALSLSVAFMLVCACGDASTSTTDTTSQTSMTTADTGATTSATTDSPGTSSGELPTSGDATTGISSTGVSPTDGTSTDGATTDLPGTTTGTASSTSTTGDDGPFTVYLDPAGDDANGGLSPDDAVLTLARAQEIIVAAAPDRDVEVRIAQGTYFGQNVTWTYYHPDHRISFMPIDYADGDGIDDIADRPVFDGEGEGVLLTLDVSPGEETHLEFYYLKIQHYLHYGVYFRGDRLDPEGGWNGGNRIFGVYFTEIGSLHVAGEEGYGAIDLVNSRNNDIRNNHFVAVENHAQKAGLMHGVYLAHHSRGNQIRGNQFTEISGDPIRVRDDSNANIIEENSFAETGSVAFYSDWYCDPDVNPNCTKPGGECPSWQNEFRDNELHCGYGGEQLPPFSYIQGGADYVPPGCPDHFADGWKRLSTSGNTTACP</sequence>
<name>A0ABT5BNM0_9BACT</name>
<dbReference type="InterPro" id="IPR012334">
    <property type="entry name" value="Pectin_lyas_fold"/>
</dbReference>
<feature type="region of interest" description="Disordered" evidence="1">
    <location>
        <begin position="23"/>
        <end position="120"/>
    </location>
</feature>
<proteinExistence type="predicted"/>
<keyword evidence="5" id="KW-1185">Reference proteome</keyword>
<dbReference type="EMBL" id="JAQNDN010000028">
    <property type="protein sequence ID" value="MDC0675755.1"/>
    <property type="molecule type" value="Genomic_DNA"/>
</dbReference>
<feature type="compositionally biased region" description="Low complexity" evidence="1">
    <location>
        <begin position="23"/>
        <end position="56"/>
    </location>
</feature>
<dbReference type="RefSeq" id="WP_272011271.1">
    <property type="nucleotide sequence ID" value="NZ_JAQNDN010000028.1"/>
</dbReference>
<dbReference type="InterPro" id="IPR039448">
    <property type="entry name" value="Beta_helix"/>
</dbReference>
<evidence type="ECO:0000256" key="1">
    <source>
        <dbReference type="SAM" id="MobiDB-lite"/>
    </source>
</evidence>
<evidence type="ECO:0000256" key="2">
    <source>
        <dbReference type="SAM" id="SignalP"/>
    </source>
</evidence>
<accession>A0ABT5BNM0</accession>
<dbReference type="Proteomes" id="UP001217838">
    <property type="component" value="Unassembled WGS sequence"/>
</dbReference>
<reference evidence="4 5" key="1">
    <citation type="submission" date="2022-11" db="EMBL/GenBank/DDBJ databases">
        <title>Minimal conservation of predation-associated metabolite biosynthetic gene clusters underscores biosynthetic potential of Myxococcota including descriptions for ten novel species: Archangium lansinium sp. nov., Myxococcus landrumus sp. nov., Nannocystis bai.</title>
        <authorList>
            <person name="Ahearne A."/>
            <person name="Stevens C."/>
            <person name="Dowd S."/>
        </authorList>
    </citation>
    <scope>NUCLEOTIDE SEQUENCE [LARGE SCALE GENOMIC DNA]</scope>
    <source>
        <strain evidence="4 5">NCELM</strain>
    </source>
</reference>
<dbReference type="Gene3D" id="2.160.20.10">
    <property type="entry name" value="Single-stranded right-handed beta-helix, Pectin lyase-like"/>
    <property type="match status" value="1"/>
</dbReference>
<feature type="compositionally biased region" description="Polar residues" evidence="1">
    <location>
        <begin position="62"/>
        <end position="74"/>
    </location>
</feature>
<dbReference type="Pfam" id="PF13229">
    <property type="entry name" value="Beta_helix"/>
    <property type="match status" value="1"/>
</dbReference>
<feature type="signal peptide" evidence="2">
    <location>
        <begin position="1"/>
        <end position="24"/>
    </location>
</feature>
<comment type="caution">
    <text evidence="4">The sequence shown here is derived from an EMBL/GenBank/DDBJ whole genome shotgun (WGS) entry which is preliminary data.</text>
</comment>
<evidence type="ECO:0000313" key="4">
    <source>
        <dbReference type="EMBL" id="MDC0675755.1"/>
    </source>
</evidence>
<evidence type="ECO:0000313" key="5">
    <source>
        <dbReference type="Proteomes" id="UP001217838"/>
    </source>
</evidence>